<comment type="function">
    <text evidence="1">Alpha-L-fucosidase is responsible for hydrolyzing the alpha-1,6-linked fucose joined to the reducing-end N-acetylglucosamine of the carbohydrate moieties of glycoproteins.</text>
</comment>
<dbReference type="PRINTS" id="PR00741">
    <property type="entry name" value="GLHYDRLASE29"/>
</dbReference>
<dbReference type="PANTHER" id="PTHR10030:SF37">
    <property type="entry name" value="ALPHA-L-FUCOSIDASE-RELATED"/>
    <property type="match status" value="1"/>
</dbReference>
<evidence type="ECO:0000313" key="10">
    <source>
        <dbReference type="Proteomes" id="UP000317238"/>
    </source>
</evidence>
<dbReference type="GO" id="GO:0016139">
    <property type="term" value="P:glycoside catabolic process"/>
    <property type="evidence" value="ECO:0007669"/>
    <property type="project" value="TreeGrafter"/>
</dbReference>
<dbReference type="RefSeq" id="WP_146440041.1">
    <property type="nucleotide sequence ID" value="NZ_SJPL01000001.1"/>
</dbReference>
<dbReference type="Pfam" id="PF16757">
    <property type="entry name" value="Fucosidase_C"/>
    <property type="match status" value="1"/>
</dbReference>
<evidence type="ECO:0000256" key="1">
    <source>
        <dbReference type="ARBA" id="ARBA00004071"/>
    </source>
</evidence>
<comment type="caution">
    <text evidence="9">The sequence shown here is derived from an EMBL/GenBank/DDBJ whole genome shotgun (WGS) entry which is preliminary data.</text>
</comment>
<dbReference type="InterPro" id="IPR057739">
    <property type="entry name" value="Glyco_hydro_29_N"/>
</dbReference>
<evidence type="ECO:0000256" key="2">
    <source>
        <dbReference type="ARBA" id="ARBA00007951"/>
    </source>
</evidence>
<dbReference type="EMBL" id="SJPL01000001">
    <property type="protein sequence ID" value="TWT71848.1"/>
    <property type="molecule type" value="Genomic_DNA"/>
</dbReference>
<dbReference type="Gene3D" id="2.60.40.1180">
    <property type="entry name" value="Golgi alpha-mannosidase II"/>
    <property type="match status" value="1"/>
</dbReference>
<dbReference type="SUPFAM" id="SSF51445">
    <property type="entry name" value="(Trans)glycosidases"/>
    <property type="match status" value="1"/>
</dbReference>
<evidence type="ECO:0000313" key="9">
    <source>
        <dbReference type="EMBL" id="TWT71848.1"/>
    </source>
</evidence>
<protein>
    <recommendedName>
        <fullName evidence="3">alpha-L-fucosidase</fullName>
        <ecNumber evidence="3">3.2.1.51</ecNumber>
    </recommendedName>
</protein>
<evidence type="ECO:0000256" key="3">
    <source>
        <dbReference type="ARBA" id="ARBA00012662"/>
    </source>
</evidence>
<dbReference type="InterPro" id="IPR016286">
    <property type="entry name" value="FUC_metazoa-typ"/>
</dbReference>
<dbReference type="InterPro" id="IPR000933">
    <property type="entry name" value="Glyco_hydro_29"/>
</dbReference>
<dbReference type="InterPro" id="IPR013780">
    <property type="entry name" value="Glyco_hydro_b"/>
</dbReference>
<feature type="domain" description="Alpha-L-fucosidase C-terminal" evidence="8">
    <location>
        <begin position="401"/>
        <end position="485"/>
    </location>
</feature>
<dbReference type="PANTHER" id="PTHR10030">
    <property type="entry name" value="ALPHA-L-FUCOSIDASE"/>
    <property type="match status" value="1"/>
</dbReference>
<gene>
    <name evidence="9" type="ORF">Pan14r_41650</name>
</gene>
<dbReference type="Gene3D" id="3.20.20.80">
    <property type="entry name" value="Glycosidases"/>
    <property type="match status" value="1"/>
</dbReference>
<dbReference type="SMART" id="SM00812">
    <property type="entry name" value="Alpha_L_fucos"/>
    <property type="match status" value="1"/>
</dbReference>
<dbReference type="GO" id="GO:0005764">
    <property type="term" value="C:lysosome"/>
    <property type="evidence" value="ECO:0007669"/>
    <property type="project" value="TreeGrafter"/>
</dbReference>
<comment type="similarity">
    <text evidence="2">Belongs to the glycosyl hydrolase 29 family.</text>
</comment>
<evidence type="ECO:0000259" key="8">
    <source>
        <dbReference type="Pfam" id="PF16757"/>
    </source>
</evidence>
<name>A0A5C5YA93_9PLAN</name>
<dbReference type="Proteomes" id="UP000317238">
    <property type="component" value="Unassembled WGS sequence"/>
</dbReference>
<dbReference type="GO" id="GO:0006004">
    <property type="term" value="P:fucose metabolic process"/>
    <property type="evidence" value="ECO:0007669"/>
    <property type="project" value="InterPro"/>
</dbReference>
<accession>A0A5C5YA93</accession>
<keyword evidence="10" id="KW-1185">Reference proteome</keyword>
<evidence type="ECO:0000259" key="7">
    <source>
        <dbReference type="Pfam" id="PF01120"/>
    </source>
</evidence>
<proteinExistence type="inferred from homology"/>
<evidence type="ECO:0000256" key="4">
    <source>
        <dbReference type="ARBA" id="ARBA00022729"/>
    </source>
</evidence>
<evidence type="ECO:0000256" key="5">
    <source>
        <dbReference type="ARBA" id="ARBA00022801"/>
    </source>
</evidence>
<keyword evidence="6" id="KW-0326">Glycosidase</keyword>
<dbReference type="OrthoDB" id="9760597at2"/>
<dbReference type="InterPro" id="IPR017853">
    <property type="entry name" value="GH"/>
</dbReference>
<dbReference type="PIRSF" id="PIRSF001092">
    <property type="entry name" value="Alpha-L-fucosidase"/>
    <property type="match status" value="1"/>
</dbReference>
<evidence type="ECO:0000256" key="6">
    <source>
        <dbReference type="ARBA" id="ARBA00023295"/>
    </source>
</evidence>
<feature type="domain" description="Glycoside hydrolase family 29 N-terminal" evidence="7">
    <location>
        <begin position="19"/>
        <end position="365"/>
    </location>
</feature>
<reference evidence="9 10" key="1">
    <citation type="submission" date="2019-02" db="EMBL/GenBank/DDBJ databases">
        <title>Deep-cultivation of Planctomycetes and their phenomic and genomic characterization uncovers novel biology.</title>
        <authorList>
            <person name="Wiegand S."/>
            <person name="Jogler M."/>
            <person name="Boedeker C."/>
            <person name="Pinto D."/>
            <person name="Vollmers J."/>
            <person name="Rivas-Marin E."/>
            <person name="Kohn T."/>
            <person name="Peeters S.H."/>
            <person name="Heuer A."/>
            <person name="Rast P."/>
            <person name="Oberbeckmann S."/>
            <person name="Bunk B."/>
            <person name="Jeske O."/>
            <person name="Meyerdierks A."/>
            <person name="Storesund J.E."/>
            <person name="Kallscheuer N."/>
            <person name="Luecker S."/>
            <person name="Lage O.M."/>
            <person name="Pohl T."/>
            <person name="Merkel B.J."/>
            <person name="Hornburger P."/>
            <person name="Mueller R.-W."/>
            <person name="Bruemmer F."/>
            <person name="Labrenz M."/>
            <person name="Spormann A.M."/>
            <person name="Op Den Camp H."/>
            <person name="Overmann J."/>
            <person name="Amann R."/>
            <person name="Jetten M.S.M."/>
            <person name="Mascher T."/>
            <person name="Medema M.H."/>
            <person name="Devos D.P."/>
            <person name="Kaster A.-K."/>
            <person name="Ovreas L."/>
            <person name="Rohde M."/>
            <person name="Galperin M.Y."/>
            <person name="Jogler C."/>
        </authorList>
    </citation>
    <scope>NUCLEOTIDE SEQUENCE [LARGE SCALE GENOMIC DNA]</scope>
    <source>
        <strain evidence="9 10">Pan14r</strain>
    </source>
</reference>
<organism evidence="9 10">
    <name type="scientific">Crateriforma conspicua</name>
    <dbReference type="NCBI Taxonomy" id="2527996"/>
    <lineage>
        <taxon>Bacteria</taxon>
        <taxon>Pseudomonadati</taxon>
        <taxon>Planctomycetota</taxon>
        <taxon>Planctomycetia</taxon>
        <taxon>Planctomycetales</taxon>
        <taxon>Planctomycetaceae</taxon>
        <taxon>Crateriforma</taxon>
    </lineage>
</organism>
<dbReference type="AlphaFoldDB" id="A0A5C5YA93"/>
<keyword evidence="5" id="KW-0378">Hydrolase</keyword>
<sequence length="493" mass="55926">MRHFAIALMAFAAAASISNRLSGQDFKPDWQSLAAHDEAPEWFKDSKLGIYFHWGVYAVPAYGSEWYPRNMFLKGHQVNKHHVDVYGDPGKYGYHRFVDQWQTPEFDATEWAKLFKATGARFAGPVAEHHDGFSLWDSQATPWNSVDKGPKRDLLGELTEAIRAEGMKTIATFHHARNFYGHFEGMVKDYPSANENEETAILYAQMPAEQFHQMWLDKLAEVIDQYQPDIIWFDSWLDRIPESYRQEFAAYYLNAAKTWDRDVVIVRKQEDLPLDMSVLDHEKSREPRAAEKVWMTDDTISTGSWCYTDSLKIKPTRKVIHALVDTVAKNGIVLLNISPMANGRIPDDQRQVLAELGEWMDVNGEAIYATRPWKAYGEGPTVEPEGGFKKHGEFLKLEYSAADVRYTQSKDGTTVYAITLGWPESAIQLQSVRVQSADDQATVQLLGHDGTLAYEVDDQGQLTIQMPAIAADDLPCDCAYSFKLTGFELDAAE</sequence>
<dbReference type="GO" id="GO:0004560">
    <property type="term" value="F:alpha-L-fucosidase activity"/>
    <property type="evidence" value="ECO:0007669"/>
    <property type="project" value="InterPro"/>
</dbReference>
<dbReference type="EC" id="3.2.1.51" evidence="3"/>
<dbReference type="Pfam" id="PF01120">
    <property type="entry name" value="Alpha_L_fucos"/>
    <property type="match status" value="1"/>
</dbReference>
<keyword evidence="4" id="KW-0732">Signal</keyword>
<dbReference type="InterPro" id="IPR031919">
    <property type="entry name" value="Fucosidase_C"/>
</dbReference>